<dbReference type="PANTHER" id="PTHR11548">
    <property type="entry name" value="THYMIDYLATE SYNTHASE 1"/>
    <property type="match status" value="1"/>
</dbReference>
<evidence type="ECO:0000256" key="1">
    <source>
        <dbReference type="ARBA" id="ARBA00011947"/>
    </source>
</evidence>
<dbReference type="PANTHER" id="PTHR11548:SF1">
    <property type="entry name" value="THYMIDYLATE SYNTHASE 1"/>
    <property type="match status" value="1"/>
</dbReference>
<feature type="domain" description="Thymidylate synthase/dCMP hydroxymethylase" evidence="4">
    <location>
        <begin position="1"/>
        <end position="236"/>
    </location>
</feature>
<name>A0A382MSA1_9ZZZZ</name>
<evidence type="ECO:0000256" key="2">
    <source>
        <dbReference type="ARBA" id="ARBA00022603"/>
    </source>
</evidence>
<sequence length="236" mass="27614">MRFDLHDGFPAVTTKKLVWKAVVSELLWFLEGSNNERRLAEILYNDKKENLIDKKTIWTQNAQAEYWKPKAKFEGDVGKIYGVQWRNFNGIDQINTLFNGIKNNPNSRRHILTAWNPAELDLMSLPACHAFSQFFVAKQKLSCQLYQRSCDMFLGVPFNIASYSLLTHLIARECNLDVGVFVHTLGDYHIYHEHFNQVKIQLTRSTKKLPNLTFETKKLEKYKIDDFKLVDYDPHP</sequence>
<dbReference type="InterPro" id="IPR023451">
    <property type="entry name" value="Thymidate_synth/dCMP_Mease_dom"/>
</dbReference>
<dbReference type="GO" id="GO:0004799">
    <property type="term" value="F:thymidylate synthase activity"/>
    <property type="evidence" value="ECO:0007669"/>
    <property type="project" value="UniProtKB-EC"/>
</dbReference>
<dbReference type="SUPFAM" id="SSF55831">
    <property type="entry name" value="Thymidylate synthase/dCMP hydroxymethylase"/>
    <property type="match status" value="1"/>
</dbReference>
<dbReference type="InterPro" id="IPR045097">
    <property type="entry name" value="Thymidate_synth/dCMP_Mease"/>
</dbReference>
<protein>
    <recommendedName>
        <fullName evidence="1">thymidylate synthase</fullName>
        <ecNumber evidence="1">2.1.1.45</ecNumber>
    </recommendedName>
</protein>
<proteinExistence type="predicted"/>
<dbReference type="GO" id="GO:0032259">
    <property type="term" value="P:methylation"/>
    <property type="evidence" value="ECO:0007669"/>
    <property type="project" value="UniProtKB-KW"/>
</dbReference>
<dbReference type="CDD" id="cd00351">
    <property type="entry name" value="TS_Pyrimidine_HMase"/>
    <property type="match status" value="1"/>
</dbReference>
<dbReference type="GO" id="GO:0006231">
    <property type="term" value="P:dTMP biosynthetic process"/>
    <property type="evidence" value="ECO:0007669"/>
    <property type="project" value="InterPro"/>
</dbReference>
<gene>
    <name evidence="5" type="ORF">METZ01_LOCUS304294</name>
</gene>
<evidence type="ECO:0000259" key="4">
    <source>
        <dbReference type="Pfam" id="PF00303"/>
    </source>
</evidence>
<dbReference type="AlphaFoldDB" id="A0A382MSA1"/>
<accession>A0A382MSA1</accession>
<evidence type="ECO:0000256" key="3">
    <source>
        <dbReference type="ARBA" id="ARBA00022679"/>
    </source>
</evidence>
<feature type="non-terminal residue" evidence="5">
    <location>
        <position position="236"/>
    </location>
</feature>
<reference evidence="5" key="1">
    <citation type="submission" date="2018-05" db="EMBL/GenBank/DDBJ databases">
        <authorList>
            <person name="Lanie J.A."/>
            <person name="Ng W.-L."/>
            <person name="Kazmierczak K.M."/>
            <person name="Andrzejewski T.M."/>
            <person name="Davidsen T.M."/>
            <person name="Wayne K.J."/>
            <person name="Tettelin H."/>
            <person name="Glass J.I."/>
            <person name="Rusch D."/>
            <person name="Podicherti R."/>
            <person name="Tsui H.-C.T."/>
            <person name="Winkler M.E."/>
        </authorList>
    </citation>
    <scope>NUCLEOTIDE SEQUENCE</scope>
</reference>
<evidence type="ECO:0000313" key="5">
    <source>
        <dbReference type="EMBL" id="SVC51440.1"/>
    </source>
</evidence>
<dbReference type="GO" id="GO:0005829">
    <property type="term" value="C:cytosol"/>
    <property type="evidence" value="ECO:0007669"/>
    <property type="project" value="TreeGrafter"/>
</dbReference>
<dbReference type="NCBIfam" id="TIGR03284">
    <property type="entry name" value="thym_sym"/>
    <property type="match status" value="1"/>
</dbReference>
<dbReference type="InterPro" id="IPR000398">
    <property type="entry name" value="Thymidylate_synthase"/>
</dbReference>
<keyword evidence="2" id="KW-0489">Methyltransferase</keyword>
<dbReference type="EC" id="2.1.1.45" evidence="1"/>
<dbReference type="Pfam" id="PF00303">
    <property type="entry name" value="Thymidylat_synt"/>
    <property type="match status" value="1"/>
</dbReference>
<dbReference type="InterPro" id="IPR036926">
    <property type="entry name" value="Thymidate_synth/dCMP_Mease_sf"/>
</dbReference>
<dbReference type="Gene3D" id="3.30.572.10">
    <property type="entry name" value="Thymidylate synthase/dCMP hydroxymethylase domain"/>
    <property type="match status" value="1"/>
</dbReference>
<organism evidence="5">
    <name type="scientific">marine metagenome</name>
    <dbReference type="NCBI Taxonomy" id="408172"/>
    <lineage>
        <taxon>unclassified sequences</taxon>
        <taxon>metagenomes</taxon>
        <taxon>ecological metagenomes</taxon>
    </lineage>
</organism>
<dbReference type="PRINTS" id="PR00108">
    <property type="entry name" value="THYMDSNTHASE"/>
</dbReference>
<dbReference type="EMBL" id="UINC01095393">
    <property type="protein sequence ID" value="SVC51440.1"/>
    <property type="molecule type" value="Genomic_DNA"/>
</dbReference>
<keyword evidence="3" id="KW-0808">Transferase</keyword>